<dbReference type="GO" id="GO:0008076">
    <property type="term" value="C:voltage-gated potassium channel complex"/>
    <property type="evidence" value="ECO:0007669"/>
    <property type="project" value="InterPro"/>
</dbReference>
<dbReference type="Gene3D" id="1.10.287.70">
    <property type="match status" value="1"/>
</dbReference>
<keyword evidence="8" id="KW-0406">Ion transport</keyword>
<dbReference type="GO" id="GO:0001508">
    <property type="term" value="P:action potential"/>
    <property type="evidence" value="ECO:0007669"/>
    <property type="project" value="TreeGrafter"/>
</dbReference>
<feature type="domain" description="Ion transport" evidence="13">
    <location>
        <begin position="65"/>
        <end position="261"/>
    </location>
</feature>
<evidence type="ECO:0000256" key="6">
    <source>
        <dbReference type="ARBA" id="ARBA00022958"/>
    </source>
</evidence>
<comment type="subcellular location">
    <subcellularLocation>
        <location evidence="1">Membrane</location>
        <topology evidence="1">Multi-pass membrane protein</topology>
    </subcellularLocation>
</comment>
<feature type="transmembrane region" description="Helical" evidence="12">
    <location>
        <begin position="168"/>
        <end position="186"/>
    </location>
</feature>
<reference evidence="14" key="1">
    <citation type="submission" date="2020-05" db="EMBL/GenBank/DDBJ databases">
        <title>Phylogenomic resolution of chytrid fungi.</title>
        <authorList>
            <person name="Stajich J.E."/>
            <person name="Amses K."/>
            <person name="Simmons R."/>
            <person name="Seto K."/>
            <person name="Myers J."/>
            <person name="Bonds A."/>
            <person name="Quandt C.A."/>
            <person name="Barry K."/>
            <person name="Liu P."/>
            <person name="Grigoriev I."/>
            <person name="Longcore J.E."/>
            <person name="James T.Y."/>
        </authorList>
    </citation>
    <scope>NUCLEOTIDE SEQUENCE</scope>
    <source>
        <strain evidence="14">JEL0476</strain>
    </source>
</reference>
<keyword evidence="3" id="KW-0633">Potassium transport</keyword>
<protein>
    <recommendedName>
        <fullName evidence="13">Ion transport domain-containing protein</fullName>
    </recommendedName>
</protein>
<evidence type="ECO:0000256" key="3">
    <source>
        <dbReference type="ARBA" id="ARBA00022538"/>
    </source>
</evidence>
<evidence type="ECO:0000313" key="15">
    <source>
        <dbReference type="Proteomes" id="UP001211065"/>
    </source>
</evidence>
<feature type="transmembrane region" description="Helical" evidence="12">
    <location>
        <begin position="66"/>
        <end position="87"/>
    </location>
</feature>
<feature type="transmembrane region" description="Helical" evidence="12">
    <location>
        <begin position="99"/>
        <end position="118"/>
    </location>
</feature>
<dbReference type="PANTHER" id="PTHR11537:SF254">
    <property type="entry name" value="POTASSIUM VOLTAGE-GATED CHANNEL PROTEIN SHAB"/>
    <property type="match status" value="1"/>
</dbReference>
<keyword evidence="6" id="KW-0630">Potassium</keyword>
<keyword evidence="2" id="KW-0813">Transport</keyword>
<dbReference type="InterPro" id="IPR028325">
    <property type="entry name" value="VG_K_chnl"/>
</dbReference>
<evidence type="ECO:0000256" key="11">
    <source>
        <dbReference type="SAM" id="Coils"/>
    </source>
</evidence>
<evidence type="ECO:0000256" key="10">
    <source>
        <dbReference type="ARBA" id="ARBA00023303"/>
    </source>
</evidence>
<organism evidence="14 15">
    <name type="scientific">Clydaea vesicula</name>
    <dbReference type="NCBI Taxonomy" id="447962"/>
    <lineage>
        <taxon>Eukaryota</taxon>
        <taxon>Fungi</taxon>
        <taxon>Fungi incertae sedis</taxon>
        <taxon>Chytridiomycota</taxon>
        <taxon>Chytridiomycota incertae sedis</taxon>
        <taxon>Chytridiomycetes</taxon>
        <taxon>Lobulomycetales</taxon>
        <taxon>Lobulomycetaceae</taxon>
        <taxon>Clydaea</taxon>
    </lineage>
</organism>
<dbReference type="SUPFAM" id="SSF81324">
    <property type="entry name" value="Voltage-gated potassium channels"/>
    <property type="match status" value="1"/>
</dbReference>
<dbReference type="PRINTS" id="PR00169">
    <property type="entry name" value="KCHANNEL"/>
</dbReference>
<evidence type="ECO:0000259" key="13">
    <source>
        <dbReference type="Pfam" id="PF00520"/>
    </source>
</evidence>
<evidence type="ECO:0000256" key="1">
    <source>
        <dbReference type="ARBA" id="ARBA00004141"/>
    </source>
</evidence>
<keyword evidence="4 12" id="KW-0812">Transmembrane</keyword>
<keyword evidence="7 12" id="KW-1133">Transmembrane helix</keyword>
<evidence type="ECO:0000256" key="4">
    <source>
        <dbReference type="ARBA" id="ARBA00022692"/>
    </source>
</evidence>
<keyword evidence="15" id="KW-1185">Reference proteome</keyword>
<dbReference type="InterPro" id="IPR005821">
    <property type="entry name" value="Ion_trans_dom"/>
</dbReference>
<proteinExistence type="predicted"/>
<feature type="coiled-coil region" evidence="11">
    <location>
        <begin position="271"/>
        <end position="319"/>
    </location>
</feature>
<dbReference type="PANTHER" id="PTHR11537">
    <property type="entry name" value="VOLTAGE-GATED POTASSIUM CHANNEL"/>
    <property type="match status" value="1"/>
</dbReference>
<dbReference type="GO" id="GO:0005249">
    <property type="term" value="F:voltage-gated potassium channel activity"/>
    <property type="evidence" value="ECO:0007669"/>
    <property type="project" value="InterPro"/>
</dbReference>
<name>A0AAD5U5F5_9FUNG</name>
<evidence type="ECO:0000256" key="5">
    <source>
        <dbReference type="ARBA" id="ARBA00022826"/>
    </source>
</evidence>
<keyword evidence="11" id="KW-0175">Coiled coil</keyword>
<accession>A0AAD5U5F5</accession>
<gene>
    <name evidence="14" type="ORF">HK099_000743</name>
</gene>
<evidence type="ECO:0000313" key="14">
    <source>
        <dbReference type="EMBL" id="KAJ3223723.1"/>
    </source>
</evidence>
<feature type="transmembrane region" description="Helical" evidence="12">
    <location>
        <begin position="130"/>
        <end position="153"/>
    </location>
</feature>
<dbReference type="Proteomes" id="UP001211065">
    <property type="component" value="Unassembled WGS sequence"/>
</dbReference>
<dbReference type="EMBL" id="JADGJW010000119">
    <property type="protein sequence ID" value="KAJ3223723.1"/>
    <property type="molecule type" value="Genomic_DNA"/>
</dbReference>
<dbReference type="AlphaFoldDB" id="A0AAD5U5F5"/>
<keyword evidence="5" id="KW-0631">Potassium channel</keyword>
<dbReference type="Pfam" id="PF00520">
    <property type="entry name" value="Ion_trans"/>
    <property type="match status" value="1"/>
</dbReference>
<keyword evidence="10" id="KW-0407">Ion channel</keyword>
<evidence type="ECO:0000256" key="12">
    <source>
        <dbReference type="SAM" id="Phobius"/>
    </source>
</evidence>
<sequence>MSEQTTVPEHISSTLPKSIALCSDSGTEKREDTTMTTYDTLLLNMPPWKVNIFNTLNKKHNKAGRIIHYVISFTILLSIVLLMILTIPTLTTIPYPHKLAIYILNSWCILVFTIEFILNCLCQPNLRFNLYWNILDILSLSPFYVELFVALYYDREQPVTYLTNISDLNPIVVFRFFRILRLFKIFKRSEKLRLITKSMLDAMEGLILLVTTFAILVVFFATLQFYAERTGSYFDFEKHVWLYPDGELTPYQSVPAILFDTTMISISYSKVVKEQEEEKVLKREKRLLKKRNKNIAKRLENEKNTLNEKKNEKSEFGEKVSYDVYPMENFEVINIVDQSAENEEKKKSDDLEDSLNFSAKKKDDYILKNSVNKVLFDEFFKNFSGNLRDINLKIGVWEYKDCENNLNVESKGDKLELSLKVNNQETFKKFLKILADFD</sequence>
<evidence type="ECO:0000256" key="7">
    <source>
        <dbReference type="ARBA" id="ARBA00022989"/>
    </source>
</evidence>
<comment type="caution">
    <text evidence="14">The sequence shown here is derived from an EMBL/GenBank/DDBJ whole genome shotgun (WGS) entry which is preliminary data.</text>
</comment>
<evidence type="ECO:0000256" key="9">
    <source>
        <dbReference type="ARBA" id="ARBA00023136"/>
    </source>
</evidence>
<keyword evidence="9 12" id="KW-0472">Membrane</keyword>
<evidence type="ECO:0000256" key="8">
    <source>
        <dbReference type="ARBA" id="ARBA00023065"/>
    </source>
</evidence>
<feature type="transmembrane region" description="Helical" evidence="12">
    <location>
        <begin position="206"/>
        <end position="227"/>
    </location>
</feature>
<evidence type="ECO:0000256" key="2">
    <source>
        <dbReference type="ARBA" id="ARBA00022448"/>
    </source>
</evidence>